<gene>
    <name evidence="10" type="ORF">HLASF_1815</name>
</gene>
<dbReference type="SUPFAM" id="SSF56228">
    <property type="entry name" value="Aldehyde ferredoxin oxidoreductase, N-terminal domain"/>
    <property type="match status" value="1"/>
</dbReference>
<dbReference type="InterPro" id="IPR013985">
    <property type="entry name" value="Ald_Fedxn_OxRdtase_dom3"/>
</dbReference>
<dbReference type="SUPFAM" id="SSF48310">
    <property type="entry name" value="Aldehyde ferredoxin oxidoreductase, C-terminal domains"/>
    <property type="match status" value="1"/>
</dbReference>
<dbReference type="HOGENOM" id="CLU_020364_1_0_2"/>
<protein>
    <submittedName>
        <fullName evidence="10">Aldehyde:ferredoxin oxidoreductase</fullName>
        <ecNumber evidence="10">1.2.7.5</ecNumber>
    </submittedName>
</protein>
<dbReference type="KEGG" id="hsu:HLASF_1815"/>
<comment type="similarity">
    <text evidence="2">Belongs to the AOR/FOR family.</text>
</comment>
<dbReference type="GO" id="GO:0051539">
    <property type="term" value="F:4 iron, 4 sulfur cluster binding"/>
    <property type="evidence" value="ECO:0007669"/>
    <property type="project" value="UniProtKB-KW"/>
</dbReference>
<proteinExistence type="inferred from homology"/>
<dbReference type="InterPro" id="IPR013984">
    <property type="entry name" value="Ald_Fedxn_OxRdtase_dom2"/>
</dbReference>
<dbReference type="Gene3D" id="1.10.599.10">
    <property type="entry name" value="Aldehyde Ferredoxin Oxidoreductase Protein, subunit A, domain 3"/>
    <property type="match status" value="1"/>
</dbReference>
<dbReference type="InterPro" id="IPR036503">
    <property type="entry name" value="Ald_Fedxn_OxRdtase_N_sf"/>
</dbReference>
<evidence type="ECO:0000313" key="11">
    <source>
        <dbReference type="Proteomes" id="UP000069906"/>
    </source>
</evidence>
<dbReference type="GeneID" id="25159966"/>
<dbReference type="Gene3D" id="1.10.569.10">
    <property type="entry name" value="Aldehyde Ferredoxin Oxidoreductase Protein, subunit A, domain 2"/>
    <property type="match status" value="1"/>
</dbReference>
<dbReference type="EMBL" id="CP008874">
    <property type="protein sequence ID" value="AKH98286.1"/>
    <property type="molecule type" value="Genomic_DNA"/>
</dbReference>
<organism evidence="10 11">
    <name type="scientific">Halanaeroarchaeum sulfurireducens</name>
    <dbReference type="NCBI Taxonomy" id="1604004"/>
    <lineage>
        <taxon>Archaea</taxon>
        <taxon>Methanobacteriati</taxon>
        <taxon>Methanobacteriota</taxon>
        <taxon>Stenosarchaea group</taxon>
        <taxon>Halobacteria</taxon>
        <taxon>Halobacteriales</taxon>
        <taxon>Halobacteriaceae</taxon>
        <taxon>Halanaeroarchaeum</taxon>
    </lineage>
</organism>
<dbReference type="InterPro" id="IPR051919">
    <property type="entry name" value="W-dependent_AOR"/>
</dbReference>
<dbReference type="PANTHER" id="PTHR30038">
    <property type="entry name" value="ALDEHYDE FERREDOXIN OXIDOREDUCTASE"/>
    <property type="match status" value="1"/>
</dbReference>
<dbReference type="InterPro" id="IPR001203">
    <property type="entry name" value="OxRdtase_Ald_Fedxn_C"/>
</dbReference>
<dbReference type="InterPro" id="IPR013983">
    <property type="entry name" value="Ald_Fedxn_OxRdtase_N"/>
</dbReference>
<dbReference type="PANTHER" id="PTHR30038:SF0">
    <property type="entry name" value="TUNGSTEN-CONTAINING ALDEHYDE FERREDOXIN OXIDOREDUCTASE"/>
    <property type="match status" value="1"/>
</dbReference>
<dbReference type="Gene3D" id="3.60.9.10">
    <property type="entry name" value="Aldehyde ferredoxin oxidoreductase, N-terminal domain"/>
    <property type="match status" value="1"/>
</dbReference>
<keyword evidence="5 10" id="KW-0560">Oxidoreductase</keyword>
<dbReference type="GO" id="GO:0033726">
    <property type="term" value="F:aldehyde ferredoxin oxidoreductase activity"/>
    <property type="evidence" value="ECO:0007669"/>
    <property type="project" value="UniProtKB-EC"/>
</dbReference>
<dbReference type="SMART" id="SM00790">
    <property type="entry name" value="AFOR_N"/>
    <property type="match status" value="1"/>
</dbReference>
<evidence type="ECO:0000256" key="7">
    <source>
        <dbReference type="ARBA" id="ARBA00023014"/>
    </source>
</evidence>
<reference evidence="10 11" key="1">
    <citation type="journal article" date="2015" name="ISME J.">
        <title>Elemental sulfur and acetate can support life of a novel strictly anaerobic haloarchaeon.</title>
        <authorList>
            <person name="Sorokin D.Y."/>
            <person name="Kublanov I.V."/>
            <person name="Gavrilov S.N."/>
            <person name="Rojo D."/>
            <person name="Roman P."/>
            <person name="Golyshin P.N."/>
            <person name="Slepak V.Z."/>
            <person name="Smedile F."/>
            <person name="Ferrer M."/>
            <person name="Messina E."/>
            <person name="La Cono V."/>
            <person name="Yakimov M.M."/>
        </authorList>
    </citation>
    <scope>NUCLEOTIDE SEQUENCE [LARGE SCALE GENOMIC DNA]</scope>
    <source>
        <strain evidence="10 11">HSR2</strain>
    </source>
</reference>
<name>A0A0F7PAT2_9EURY</name>
<evidence type="ECO:0000256" key="2">
    <source>
        <dbReference type="ARBA" id="ARBA00011032"/>
    </source>
</evidence>
<dbReference type="Pfam" id="PF01314">
    <property type="entry name" value="AFOR_C"/>
    <property type="match status" value="1"/>
</dbReference>
<evidence type="ECO:0000256" key="6">
    <source>
        <dbReference type="ARBA" id="ARBA00023004"/>
    </source>
</evidence>
<keyword evidence="6" id="KW-0408">Iron</keyword>
<keyword evidence="7" id="KW-0411">Iron-sulfur</keyword>
<dbReference type="AlphaFoldDB" id="A0A0F7PAT2"/>
<evidence type="ECO:0000256" key="1">
    <source>
        <dbReference type="ARBA" id="ARBA00001966"/>
    </source>
</evidence>
<dbReference type="InterPro" id="IPR036021">
    <property type="entry name" value="Tungsten_al_ferr_oxy-like_C"/>
</dbReference>
<evidence type="ECO:0000256" key="8">
    <source>
        <dbReference type="ARBA" id="ARBA00049934"/>
    </source>
</evidence>
<dbReference type="EC" id="1.2.7.5" evidence="10"/>
<keyword evidence="4" id="KW-0479">Metal-binding</keyword>
<dbReference type="OrthoDB" id="30771at2157"/>
<evidence type="ECO:0000313" key="10">
    <source>
        <dbReference type="EMBL" id="AKH98286.1"/>
    </source>
</evidence>
<feature type="domain" description="Aldehyde ferredoxin oxidoreductase N-terminal" evidence="9">
    <location>
        <begin position="3"/>
        <end position="204"/>
    </location>
</feature>
<keyword evidence="11" id="KW-1185">Reference proteome</keyword>
<evidence type="ECO:0000256" key="3">
    <source>
        <dbReference type="ARBA" id="ARBA00022485"/>
    </source>
</evidence>
<evidence type="ECO:0000256" key="4">
    <source>
        <dbReference type="ARBA" id="ARBA00022723"/>
    </source>
</evidence>
<dbReference type="Proteomes" id="UP000069906">
    <property type="component" value="Chromosome"/>
</dbReference>
<dbReference type="GO" id="GO:0009055">
    <property type="term" value="F:electron transfer activity"/>
    <property type="evidence" value="ECO:0007669"/>
    <property type="project" value="InterPro"/>
</dbReference>
<evidence type="ECO:0000259" key="9">
    <source>
        <dbReference type="SMART" id="SM00790"/>
    </source>
</evidence>
<accession>A0A0F7PAT2</accession>
<dbReference type="Pfam" id="PF02730">
    <property type="entry name" value="AFOR_N"/>
    <property type="match status" value="1"/>
</dbReference>
<comment type="cofactor">
    <cofactor evidence="8">
        <name>tungstopterin</name>
        <dbReference type="ChEBI" id="CHEBI:30402"/>
    </cofactor>
</comment>
<comment type="cofactor">
    <cofactor evidence="1">
        <name>[4Fe-4S] cluster</name>
        <dbReference type="ChEBI" id="CHEBI:49883"/>
    </cofactor>
</comment>
<dbReference type="GO" id="GO:0046872">
    <property type="term" value="F:metal ion binding"/>
    <property type="evidence" value="ECO:0007669"/>
    <property type="project" value="UniProtKB-KW"/>
</dbReference>
<dbReference type="RefSeq" id="WP_050048959.1">
    <property type="nucleotide sequence ID" value="NZ_CP008874.1"/>
</dbReference>
<evidence type="ECO:0000256" key="5">
    <source>
        <dbReference type="ARBA" id="ARBA00023002"/>
    </source>
</evidence>
<keyword evidence="3" id="KW-0004">4Fe-4S</keyword>
<sequence>MGYWKRRLTVDLTTGEVETRDLSEEFLRRYLGGAGFTTRLLYDEVGPSVDPLDPENVLAVAPGLLVGPSVPTGSKTTFGFKSPLTGGYGKSVVGAKMGDQLKRAGYDAMVITGAADAPTTLVIEDDDVRLESAADLWGMDTWETDDALKEQYGDQFRTAVIGPAGENLSKMSMIECEDRQAGRGGPGAVMGSKNLKAIAVTGTKGVPVAREEELEELNKKWRLETTGRGDIDVTGTGSATIDVQYGTGEAYDAKNTELGIHPTRNWQSGYFKKAYDRLDDPENDRVSIDPRYWTEEYVQTKRPCPYCTKPCSQYFEAEDTKYGDIAVDGPEYETQYALGGNVEVDDVEAVAKANEICDHEGLDTIDAGNAISWAMEAADRGLLDDEHLDSIDADLEFGNAEAVLELLEKMAHAEGELAQLLMNGHAHAAAELGAGEEFAIHVKNQAPAGFEPRGIKGMALAFGVAPRGADHLTSCLYALEMGGDFWEFENYDRQRMDGKALALKALEDLMMIYDITGVCKFTRGITLAEGVRELVNAMTGFDLATSELLTVGERTHNLSKAYNVREGFKREDDRLIPRLTEEAADGPNEGVSIDEAAYERELDRYYTARGWAVSGTPLTETLEELDLDDVAEEVGVTNELED</sequence>